<sequence>MKMMTVLVADASEAKVFSAENRHATLSEIKHIKNPTGHLLEQELTSDTPGRIMSRGGGSHNYQTAETHKHHDEVAFASLVIRFLRDLYETQSLGNLVILAAPDFLGELRKLMPANIKKHIILEKPRDLVAMEKQEIQAHLHGYFQSEFLNG</sequence>
<reference evidence="1" key="1">
    <citation type="submission" date="2018-03" db="EMBL/GenBank/DDBJ databases">
        <title>Cross-interface Injection: A General Nanoliter Liquid Handling Method Applied to Single Cells Genome Amplification Automated Nanoliter Liquid Handling Applied to Single Cell Multiple Displacement Amplification.</title>
        <authorList>
            <person name="Yun J."/>
            <person name="Xu P."/>
            <person name="Xu J."/>
            <person name="Dai X."/>
            <person name="Wang Y."/>
            <person name="Zheng X."/>
            <person name="Cao C."/>
            <person name="Yi Q."/>
            <person name="Zhu Y."/>
            <person name="Wang L."/>
            <person name="Dong Z."/>
            <person name="Huang Y."/>
            <person name="Huang L."/>
            <person name="Du W."/>
        </authorList>
    </citation>
    <scope>NUCLEOTIDE SEQUENCE [LARGE SCALE GENOMIC DNA]</scope>
    <source>
        <strain evidence="1">Z-D3-2</strain>
    </source>
</reference>
<protein>
    <recommendedName>
        <fullName evidence="2">Host attachment protein</fullName>
    </recommendedName>
</protein>
<dbReference type="Pfam" id="PF10116">
    <property type="entry name" value="Host_attach"/>
    <property type="match status" value="1"/>
</dbReference>
<proteinExistence type="predicted"/>
<evidence type="ECO:0000313" key="1">
    <source>
        <dbReference type="EMBL" id="PTB86671.1"/>
    </source>
</evidence>
<organism evidence="1">
    <name type="scientific">Pseudidiomarina aestuarii</name>
    <dbReference type="NCBI Taxonomy" id="624146"/>
    <lineage>
        <taxon>Bacteria</taxon>
        <taxon>Pseudomonadati</taxon>
        <taxon>Pseudomonadota</taxon>
        <taxon>Gammaproteobacteria</taxon>
        <taxon>Alteromonadales</taxon>
        <taxon>Idiomarinaceae</taxon>
        <taxon>Pseudidiomarina</taxon>
    </lineage>
</organism>
<accession>A0A2T4CYN5</accession>
<dbReference type="InterPro" id="IPR019291">
    <property type="entry name" value="Host_attachment_protein"/>
</dbReference>
<comment type="caution">
    <text evidence="1">The sequence shown here is derived from an EMBL/GenBank/DDBJ whole genome shotgun (WGS) entry which is preliminary data.</text>
</comment>
<gene>
    <name evidence="1" type="ORF">C9940_01450</name>
</gene>
<name>A0A2T4CYN5_9GAMM</name>
<dbReference type="AlphaFoldDB" id="A0A2T4CYN5"/>
<dbReference type="EMBL" id="PYVN01000008">
    <property type="protein sequence ID" value="PTB86671.1"/>
    <property type="molecule type" value="Genomic_DNA"/>
</dbReference>
<evidence type="ECO:0008006" key="2">
    <source>
        <dbReference type="Google" id="ProtNLM"/>
    </source>
</evidence>